<protein>
    <submittedName>
        <fullName evidence="2">Uncharacterized protein</fullName>
    </submittedName>
</protein>
<accession>A0AAV3YB67</accession>
<comment type="caution">
    <text evidence="2">The sequence shown here is derived from an EMBL/GenBank/DDBJ whole genome shotgun (WGS) entry which is preliminary data.</text>
</comment>
<dbReference type="Proteomes" id="UP000735302">
    <property type="component" value="Unassembled WGS sequence"/>
</dbReference>
<feature type="region of interest" description="Disordered" evidence="1">
    <location>
        <begin position="37"/>
        <end position="80"/>
    </location>
</feature>
<gene>
    <name evidence="2" type="ORF">PoB_001108100</name>
</gene>
<dbReference type="AlphaFoldDB" id="A0AAV3YB67"/>
<dbReference type="EMBL" id="BLXT01001319">
    <property type="protein sequence ID" value="GFN84575.1"/>
    <property type="molecule type" value="Genomic_DNA"/>
</dbReference>
<evidence type="ECO:0000313" key="2">
    <source>
        <dbReference type="EMBL" id="GFN84575.1"/>
    </source>
</evidence>
<keyword evidence="3" id="KW-1185">Reference proteome</keyword>
<name>A0AAV3YB67_9GAST</name>
<evidence type="ECO:0000313" key="3">
    <source>
        <dbReference type="Proteomes" id="UP000735302"/>
    </source>
</evidence>
<evidence type="ECO:0000256" key="1">
    <source>
        <dbReference type="SAM" id="MobiDB-lite"/>
    </source>
</evidence>
<reference evidence="2 3" key="1">
    <citation type="journal article" date="2021" name="Elife">
        <title>Chloroplast acquisition without the gene transfer in kleptoplastic sea slugs, Plakobranchus ocellatus.</title>
        <authorList>
            <person name="Maeda T."/>
            <person name="Takahashi S."/>
            <person name="Yoshida T."/>
            <person name="Shimamura S."/>
            <person name="Takaki Y."/>
            <person name="Nagai Y."/>
            <person name="Toyoda A."/>
            <person name="Suzuki Y."/>
            <person name="Arimoto A."/>
            <person name="Ishii H."/>
            <person name="Satoh N."/>
            <person name="Nishiyama T."/>
            <person name="Hasebe M."/>
            <person name="Maruyama T."/>
            <person name="Minagawa J."/>
            <person name="Obokata J."/>
            <person name="Shigenobu S."/>
        </authorList>
    </citation>
    <scope>NUCLEOTIDE SEQUENCE [LARGE SCALE GENOMIC DNA]</scope>
</reference>
<proteinExistence type="predicted"/>
<sequence length="137" mass="14997">MDQIYPSIIRKISVAQLIQSISTDNVDNLTNLSTAAAATSDLEPAGHAKRWTSIEEENETRTLGDQGTRRRKSHVSLSSLSQKDNVTGVLKATCVDNDGSGKGEGYLSPSLSLLARQTEKEKVWPSRVIVVITSWRN</sequence>
<organism evidence="2 3">
    <name type="scientific">Plakobranchus ocellatus</name>
    <dbReference type="NCBI Taxonomy" id="259542"/>
    <lineage>
        <taxon>Eukaryota</taxon>
        <taxon>Metazoa</taxon>
        <taxon>Spiralia</taxon>
        <taxon>Lophotrochozoa</taxon>
        <taxon>Mollusca</taxon>
        <taxon>Gastropoda</taxon>
        <taxon>Heterobranchia</taxon>
        <taxon>Euthyneura</taxon>
        <taxon>Panpulmonata</taxon>
        <taxon>Sacoglossa</taxon>
        <taxon>Placobranchoidea</taxon>
        <taxon>Plakobranchidae</taxon>
        <taxon>Plakobranchus</taxon>
    </lineage>
</organism>